<name>A0A6C0J2L8_9ZZZZ</name>
<sequence length="107" mass="13144">MAFRNIKYSNLFLQKQLFINEYNNILFNKYDTNLKKLEIYKKNNMTKNEEIFIDNYCYNNVFNPSFLLYNRDIHKHKHYIDIFNDNIVINYKINVGRNILKDIYSAK</sequence>
<organism evidence="1">
    <name type="scientific">viral metagenome</name>
    <dbReference type="NCBI Taxonomy" id="1070528"/>
    <lineage>
        <taxon>unclassified sequences</taxon>
        <taxon>metagenomes</taxon>
        <taxon>organismal metagenomes</taxon>
    </lineage>
</organism>
<evidence type="ECO:0000313" key="1">
    <source>
        <dbReference type="EMBL" id="QHT99020.1"/>
    </source>
</evidence>
<accession>A0A6C0J2L8</accession>
<reference evidence="1" key="1">
    <citation type="journal article" date="2020" name="Nature">
        <title>Giant virus diversity and host interactions through global metagenomics.</title>
        <authorList>
            <person name="Schulz F."/>
            <person name="Roux S."/>
            <person name="Paez-Espino D."/>
            <person name="Jungbluth S."/>
            <person name="Walsh D.A."/>
            <person name="Denef V.J."/>
            <person name="McMahon K.D."/>
            <person name="Konstantinidis K.T."/>
            <person name="Eloe-Fadrosh E.A."/>
            <person name="Kyrpides N.C."/>
            <person name="Woyke T."/>
        </authorList>
    </citation>
    <scope>NUCLEOTIDE SEQUENCE</scope>
    <source>
        <strain evidence="1">GVMAG-M-3300025695-21</strain>
    </source>
</reference>
<protein>
    <submittedName>
        <fullName evidence="1">Uncharacterized protein</fullName>
    </submittedName>
</protein>
<dbReference type="AlphaFoldDB" id="A0A6C0J2L8"/>
<dbReference type="EMBL" id="MN740300">
    <property type="protein sequence ID" value="QHT99020.1"/>
    <property type="molecule type" value="Genomic_DNA"/>
</dbReference>
<proteinExistence type="predicted"/>